<protein>
    <recommendedName>
        <fullName evidence="3">WD40 repeat domain-containing protein</fullName>
    </recommendedName>
</protein>
<reference evidence="1" key="1">
    <citation type="submission" date="2018-10" db="EMBL/GenBank/DDBJ databases">
        <title>Schaedlerella arabinophila gen. nov. sp. nov., isolated from the mouse intestinal tract and comparative analysis with the genome of the closely related altered Schaedler flora strain ASF502.</title>
        <authorList>
            <person name="Miyake S."/>
            <person name="Soh M."/>
            <person name="Seedorf H."/>
        </authorList>
    </citation>
    <scope>NUCLEOTIDE SEQUENCE [LARGE SCALE GENOMIC DNA]</scope>
    <source>
        <strain evidence="1">DSM 106076</strain>
    </source>
</reference>
<comment type="caution">
    <text evidence="1">The sequence shown here is derived from an EMBL/GenBank/DDBJ whole genome shotgun (WGS) entry which is preliminary data.</text>
</comment>
<organism evidence="1 2">
    <name type="scientific">Schaedlerella arabinosiphila</name>
    <dbReference type="NCBI Taxonomy" id="2044587"/>
    <lineage>
        <taxon>Bacteria</taxon>
        <taxon>Bacillati</taxon>
        <taxon>Bacillota</taxon>
        <taxon>Clostridia</taxon>
        <taxon>Lachnospirales</taxon>
        <taxon>Lachnospiraceae</taxon>
        <taxon>Schaedlerella</taxon>
    </lineage>
</organism>
<gene>
    <name evidence="1" type="ORF">EBB54_27435</name>
</gene>
<dbReference type="EMBL" id="RHJS01000002">
    <property type="protein sequence ID" value="RRK34655.1"/>
    <property type="molecule type" value="Genomic_DNA"/>
</dbReference>
<dbReference type="AlphaFoldDB" id="A0A426DPE1"/>
<proteinExistence type="predicted"/>
<evidence type="ECO:0008006" key="3">
    <source>
        <dbReference type="Google" id="ProtNLM"/>
    </source>
</evidence>
<name>A0A426DPE1_9FIRM</name>
<evidence type="ECO:0000313" key="2">
    <source>
        <dbReference type="Proteomes" id="UP000274920"/>
    </source>
</evidence>
<accession>A0A426DPE1</accession>
<sequence>MTVYFDSHTYTIEGFYMQDFILNHTTCGKIIGEKMYFSDGGFNGLFCMDLQSEQCGFIDFFKGEEIDEYHLHKNCVLYREWLFFLPQRSRFIHAYNIKTGEQNNIFMDRQEDRKQRFLYETMQCGCYLYHVPIDTDTPLLRLNMDRQILEEDHRFSDWCRKHMPDIDRKLGARWAFKGEDIYAVVFDSDLVIRWNITLGEGQIYHTAEHLFGISNAADGFWLLTMTSGSIFFWAPDQGIKAYAGTQEAFEIKPYNHIIDTGRITVAVPTKGDDLQIRTKDGLFKSYHLRQYLSFGFQEEMGFYGFDSDDRRICLFLSSGQGAVVLDIENQKISWISMRLEDPEQVGRIETERIKKRVRNGEIIGECKWWSLENLIADVKEYEPDHMETNMEFGKTIYKELCKRT</sequence>
<evidence type="ECO:0000313" key="1">
    <source>
        <dbReference type="EMBL" id="RRK34655.1"/>
    </source>
</evidence>
<keyword evidence="2" id="KW-1185">Reference proteome</keyword>
<dbReference type="Proteomes" id="UP000274920">
    <property type="component" value="Unassembled WGS sequence"/>
</dbReference>